<accession>A0A502E9S1</accession>
<dbReference type="InterPro" id="IPR013108">
    <property type="entry name" value="Amidohydro_3"/>
</dbReference>
<dbReference type="InterPro" id="IPR011059">
    <property type="entry name" value="Metal-dep_hydrolase_composite"/>
</dbReference>
<protein>
    <recommendedName>
        <fullName evidence="1">Amidohydrolase 3 domain-containing protein</fullName>
    </recommendedName>
</protein>
<dbReference type="SUPFAM" id="SSF51338">
    <property type="entry name" value="Composite domain of metallo-dependent hydrolases"/>
    <property type="match status" value="1"/>
</dbReference>
<gene>
    <name evidence="2" type="ORF">EAH80_15510</name>
</gene>
<feature type="domain" description="Amidohydrolase 3" evidence="1">
    <location>
        <begin position="75"/>
        <end position="262"/>
    </location>
</feature>
<dbReference type="InterPro" id="IPR032466">
    <property type="entry name" value="Metal_Hydrolase"/>
</dbReference>
<dbReference type="InterPro" id="IPR050378">
    <property type="entry name" value="Metallo-dep_Hydrolases_sf"/>
</dbReference>
<dbReference type="GO" id="GO:0005829">
    <property type="term" value="C:cytosol"/>
    <property type="evidence" value="ECO:0007669"/>
    <property type="project" value="TreeGrafter"/>
</dbReference>
<comment type="caution">
    <text evidence="2">The sequence shown here is derived from an EMBL/GenBank/DDBJ whole genome shotgun (WGS) entry which is preliminary data.</text>
</comment>
<evidence type="ECO:0000313" key="2">
    <source>
        <dbReference type="EMBL" id="TPG33662.1"/>
    </source>
</evidence>
<dbReference type="PANTHER" id="PTHR11647:SF1">
    <property type="entry name" value="COLLAPSIN RESPONSE MEDIATOR PROTEIN"/>
    <property type="match status" value="1"/>
</dbReference>
<dbReference type="EMBL" id="RCZG01000005">
    <property type="protein sequence ID" value="TPG33662.1"/>
    <property type="molecule type" value="Genomic_DNA"/>
</dbReference>
<sequence length="624" mass="69265">MRGPNSRQFPNSVHHFVDTTARRLFYGGVSYDTIIRHGRWFDGTGAASAVRNLGIRAGHVVAISTDDLDEDGCPRVIDAAGHWVLPGMLDIHTHYDVEVLNGPALAESLRHGVTTVMLGSCSLSTVHVDGTQAGDLFGRVEAIPREHVIAAVDGRKTWRTCDEYVGALEQLPLGPNLAAFIGHSDMRTAVMGLDRATQKTERPSRSEQAEMERMLAEALEAGFVGMSSMQLLFDKLDGDVCRSRTLPSTYAKAREQRRLKSLLRKAGRVLQSGPNIENPVNLGSQVVQSLGLFRNPLKTSLLSAADVKSNPYAITLMGPVARLINRLGGNFRWQHLPVPFEVYADGIDLVIFEEFGSGAAALHLRDEVERNEMMQDEGYRRRFRKEYESRFGVRVWHRDFFDADIVDCPDDTVVGKSFGQVGLDRGGLHPVDAFLDLVLEHGAALRWRTTISNHRPDVLKKLARDPGVQMGFSDAGAHLRNMAFYNMGLRLLRHVRDAEAEGRPFMTVEQAVHRLTGELADWYRLDAGHLRIGDRADIVIIDPERLDERLDAYAEEAVAQYGGLSRMVNRNEETVKAVFVGGRAVFLDGEATDLIGRRRTGRFLRAAHKSPAITTEENELSSVG</sequence>
<dbReference type="Proteomes" id="UP000320095">
    <property type="component" value="Unassembled WGS sequence"/>
</dbReference>
<dbReference type="Gene3D" id="3.20.20.140">
    <property type="entry name" value="Metal-dependent hydrolases"/>
    <property type="match status" value="1"/>
</dbReference>
<organism evidence="2 3">
    <name type="scientific">Mycolicibacterium hodleri</name>
    <dbReference type="NCBI Taxonomy" id="49897"/>
    <lineage>
        <taxon>Bacteria</taxon>
        <taxon>Bacillati</taxon>
        <taxon>Actinomycetota</taxon>
        <taxon>Actinomycetes</taxon>
        <taxon>Mycobacteriales</taxon>
        <taxon>Mycobacteriaceae</taxon>
        <taxon>Mycolicibacterium</taxon>
    </lineage>
</organism>
<keyword evidence="3" id="KW-1185">Reference proteome</keyword>
<dbReference type="Pfam" id="PF07969">
    <property type="entry name" value="Amidohydro_3"/>
    <property type="match status" value="1"/>
</dbReference>
<dbReference type="PANTHER" id="PTHR11647">
    <property type="entry name" value="HYDRANTOINASE/DIHYDROPYRIMIDINASE FAMILY MEMBER"/>
    <property type="match status" value="1"/>
</dbReference>
<proteinExistence type="predicted"/>
<dbReference type="GO" id="GO:0016812">
    <property type="term" value="F:hydrolase activity, acting on carbon-nitrogen (but not peptide) bonds, in cyclic amides"/>
    <property type="evidence" value="ECO:0007669"/>
    <property type="project" value="TreeGrafter"/>
</dbReference>
<dbReference type="AlphaFoldDB" id="A0A502E9S1"/>
<reference evidence="2 3" key="1">
    <citation type="journal article" date="2019" name="Environ. Microbiol.">
        <title>Species interactions and distinct microbial communities in high Arctic permafrost affected cryosols are associated with the CH4 and CO2 gas fluxes.</title>
        <authorList>
            <person name="Altshuler I."/>
            <person name="Hamel J."/>
            <person name="Turney S."/>
            <person name="Magnuson E."/>
            <person name="Levesque R."/>
            <person name="Greer C."/>
            <person name="Whyte L.G."/>
        </authorList>
    </citation>
    <scope>NUCLEOTIDE SEQUENCE [LARGE SCALE GENOMIC DNA]</scope>
    <source>
        <strain evidence="2 3">S5.20</strain>
    </source>
</reference>
<evidence type="ECO:0000259" key="1">
    <source>
        <dbReference type="Pfam" id="PF07969"/>
    </source>
</evidence>
<dbReference type="OrthoDB" id="9766983at2"/>
<dbReference type="SUPFAM" id="SSF51556">
    <property type="entry name" value="Metallo-dependent hydrolases"/>
    <property type="match status" value="1"/>
</dbReference>
<name>A0A502E9S1_9MYCO</name>
<evidence type="ECO:0000313" key="3">
    <source>
        <dbReference type="Proteomes" id="UP000320095"/>
    </source>
</evidence>